<name>A0ABW3SSI0_9BACT</name>
<dbReference type="EMBL" id="JBHTLD010000160">
    <property type="protein sequence ID" value="MFD1187638.1"/>
    <property type="molecule type" value="Genomic_DNA"/>
</dbReference>
<evidence type="ECO:0000259" key="1">
    <source>
        <dbReference type="Pfam" id="PF18935"/>
    </source>
</evidence>
<gene>
    <name evidence="2" type="ORF">ACFQ2O_15590</name>
</gene>
<feature type="domain" description="DUF5683" evidence="1">
    <location>
        <begin position="58"/>
        <end position="214"/>
    </location>
</feature>
<organism evidence="2 3">
    <name type="scientific">Pontibacter rugosus</name>
    <dbReference type="NCBI Taxonomy" id="1745966"/>
    <lineage>
        <taxon>Bacteria</taxon>
        <taxon>Pseudomonadati</taxon>
        <taxon>Bacteroidota</taxon>
        <taxon>Cytophagia</taxon>
        <taxon>Cytophagales</taxon>
        <taxon>Hymenobacteraceae</taxon>
        <taxon>Pontibacter</taxon>
    </lineage>
</organism>
<evidence type="ECO:0000313" key="2">
    <source>
        <dbReference type="EMBL" id="MFD1187638.1"/>
    </source>
</evidence>
<comment type="caution">
    <text evidence="2">The sequence shown here is derived from an EMBL/GenBank/DDBJ whole genome shotgun (WGS) entry which is preliminary data.</text>
</comment>
<keyword evidence="3" id="KW-1185">Reference proteome</keyword>
<protein>
    <submittedName>
        <fullName evidence="2">DUF5683 domain-containing protein</fullName>
    </submittedName>
</protein>
<reference evidence="3" key="1">
    <citation type="journal article" date="2019" name="Int. J. Syst. Evol. Microbiol.">
        <title>The Global Catalogue of Microorganisms (GCM) 10K type strain sequencing project: providing services to taxonomists for standard genome sequencing and annotation.</title>
        <authorList>
            <consortium name="The Broad Institute Genomics Platform"/>
            <consortium name="The Broad Institute Genome Sequencing Center for Infectious Disease"/>
            <person name="Wu L."/>
            <person name="Ma J."/>
        </authorList>
    </citation>
    <scope>NUCLEOTIDE SEQUENCE [LARGE SCALE GENOMIC DNA]</scope>
    <source>
        <strain evidence="3">JCM 31319</strain>
    </source>
</reference>
<proteinExistence type="predicted"/>
<accession>A0ABW3SSI0</accession>
<evidence type="ECO:0000313" key="3">
    <source>
        <dbReference type="Proteomes" id="UP001597094"/>
    </source>
</evidence>
<sequence length="219" mass="24547">MRLKVGTVIWLLGLVLYFAPIAPLQAQVMTVGPDSVLVQAVVTDSAVERKSFFLENWDNPAKAALFSAVVPGAGQFYNKAYWKVPIVYATAGVLTFFYIDNNNKFQEYNLAYYQRIDGDPTTVDKFANHSVLGTDQGDRAVSNIKYRRDFWRRNRDLTIILSVAAWGLQVAEAYVHAHLKDFDVSDELALRMQPSLVPIQSHPGSITPGVTLTLYTRSK</sequence>
<dbReference type="InterPro" id="IPR043738">
    <property type="entry name" value="DUF5683"/>
</dbReference>
<dbReference type="Proteomes" id="UP001597094">
    <property type="component" value="Unassembled WGS sequence"/>
</dbReference>
<dbReference type="RefSeq" id="WP_377529595.1">
    <property type="nucleotide sequence ID" value="NZ_JBHTLD010000160.1"/>
</dbReference>
<dbReference type="Pfam" id="PF18935">
    <property type="entry name" value="DUF5683"/>
    <property type="match status" value="1"/>
</dbReference>